<dbReference type="NCBIfam" id="TIGR03696">
    <property type="entry name" value="Rhs_assc_core"/>
    <property type="match status" value="1"/>
</dbReference>
<dbReference type="InterPro" id="IPR022385">
    <property type="entry name" value="Rhs_assc_core"/>
</dbReference>
<organism evidence="4 5">
    <name type="scientific">Ruminococcus bromii</name>
    <dbReference type="NCBI Taxonomy" id="40518"/>
    <lineage>
        <taxon>Bacteria</taxon>
        <taxon>Bacillati</taxon>
        <taxon>Bacillota</taxon>
        <taxon>Clostridia</taxon>
        <taxon>Eubacteriales</taxon>
        <taxon>Oscillospiraceae</taxon>
        <taxon>Ruminococcus</taxon>
    </lineage>
</organism>
<keyword evidence="1" id="KW-0677">Repeat</keyword>
<dbReference type="EMBL" id="SNUZ01000027">
    <property type="protein sequence ID" value="MCL3788676.1"/>
    <property type="molecule type" value="Genomic_DNA"/>
</dbReference>
<feature type="transmembrane region" description="Helical" evidence="2">
    <location>
        <begin position="504"/>
        <end position="532"/>
    </location>
</feature>
<evidence type="ECO:0000256" key="2">
    <source>
        <dbReference type="SAM" id="Phobius"/>
    </source>
</evidence>
<feature type="non-terminal residue" evidence="4">
    <location>
        <position position="1"/>
    </location>
</feature>
<keyword evidence="2" id="KW-1133">Transmembrane helix</keyword>
<proteinExistence type="predicted"/>
<comment type="caution">
    <text evidence="4">The sequence shown here is derived from an EMBL/GenBank/DDBJ whole genome shotgun (WGS) entry which is preliminary data.</text>
</comment>
<keyword evidence="5" id="KW-1185">Reference proteome</keyword>
<dbReference type="InterPro" id="IPR050708">
    <property type="entry name" value="T6SS_VgrG/RHS"/>
</dbReference>
<protein>
    <recommendedName>
        <fullName evidence="3">Teneurin-like YD-shell domain-containing protein</fullName>
    </recommendedName>
</protein>
<dbReference type="PANTHER" id="PTHR32305:SF17">
    <property type="entry name" value="TRNA NUCLEASE WAPA"/>
    <property type="match status" value="1"/>
</dbReference>
<accession>A0ABT0NKG6</accession>
<name>A0ABT0NKG6_9FIRM</name>
<reference evidence="4 5" key="1">
    <citation type="submission" date="2019-03" db="EMBL/GenBank/DDBJ databases">
        <authorList>
            <person name="Molinero N."/>
            <person name="Sanchez B."/>
            <person name="Walker A."/>
            <person name="Duncan S."/>
            <person name="Delgado S."/>
            <person name="Margolles A."/>
        </authorList>
    </citation>
    <scope>NUCLEOTIDE SEQUENCE [LARGE SCALE GENOMIC DNA]</scope>
    <source>
        <strain evidence="4 5">IPLA60002</strain>
    </source>
</reference>
<evidence type="ECO:0000313" key="4">
    <source>
        <dbReference type="EMBL" id="MCL3788676.1"/>
    </source>
</evidence>
<dbReference type="RefSeq" id="WP_249377481.1">
    <property type="nucleotide sequence ID" value="NZ_SNUZ01000027.1"/>
</dbReference>
<gene>
    <name evidence="4" type="ORF">E2N93_11940</name>
</gene>
<evidence type="ECO:0000259" key="3">
    <source>
        <dbReference type="Pfam" id="PF25023"/>
    </source>
</evidence>
<sequence length="559" mass="62940">TEYSSDVSSKVTYTYDGLNRQTKSSVALKTPLDMSYTYYDSNRGENFTTTKIKEETIGKDTYKYEYDTNGNITDIYKKVNNDWQRLYLYEYDEFNQLITSCDYINQKQYRYDYDEAGNILTETVSRIGAHGQLYDSRVNTYGYDDSNWGDKLTSYNGETITYDEIGNPLSYRDGMEMTWLNGRKLTTLQSGNDSISYKYDSNGVRTSKTVNGVEYTYEYLNGKLMHETRGEKVFDYCYDANGQLYAVSYKANSSTDAVTYYFAHNWRGDITSIYDAGGNVVAKYEYDDWGNVLTVTDANNSEITDPNHIANLNPFRYRSYYYDSESGFYYLMSRYYDPVTHRFVNADGYFQSGDNILDTNMNAYCQNNPIMNSDPTGNHPSDVICGNPTCPMCNLDRRKYLQTEKGLRNYNKYHGTNYIGMDDKGNFISNTRLSDGTSLSGNCLNGMRTVEYGAAGAYVTTKGCAAGLSAIATVPVTTLSIISHANNPYLTDGEKAGFIIADCLIAVAGIGLSFALAAIPLGWIGVAIGIGYNVGTAVVESMFENGFVENNKKSWGYYD</sequence>
<dbReference type="Proteomes" id="UP001056693">
    <property type="component" value="Unassembled WGS sequence"/>
</dbReference>
<evidence type="ECO:0000256" key="1">
    <source>
        <dbReference type="ARBA" id="ARBA00022737"/>
    </source>
</evidence>
<dbReference type="Pfam" id="PF25023">
    <property type="entry name" value="TEN_YD-shell"/>
    <property type="match status" value="1"/>
</dbReference>
<evidence type="ECO:0000313" key="5">
    <source>
        <dbReference type="Proteomes" id="UP001056693"/>
    </source>
</evidence>
<keyword evidence="2" id="KW-0812">Transmembrane</keyword>
<feature type="domain" description="Teneurin-like YD-shell" evidence="3">
    <location>
        <begin position="37"/>
        <end position="364"/>
    </location>
</feature>
<dbReference type="Gene3D" id="2.180.10.10">
    <property type="entry name" value="RHS repeat-associated core"/>
    <property type="match status" value="1"/>
</dbReference>
<dbReference type="PANTHER" id="PTHR32305">
    <property type="match status" value="1"/>
</dbReference>
<dbReference type="InterPro" id="IPR056823">
    <property type="entry name" value="TEN-like_YD-shell"/>
</dbReference>
<keyword evidence="2" id="KW-0472">Membrane</keyword>